<keyword evidence="8" id="KW-0539">Nucleus</keyword>
<evidence type="ECO:0000256" key="6">
    <source>
        <dbReference type="ARBA" id="ARBA00023159"/>
    </source>
</evidence>
<dbReference type="FunFam" id="1.10.20.10:FF:000049">
    <property type="entry name" value="Nuclear transcription factor Y subunit B-6"/>
    <property type="match status" value="1"/>
</dbReference>
<keyword evidence="4" id="KW-0805">Transcription regulation</keyword>
<accession>A0A498IRC4</accession>
<comment type="similarity">
    <text evidence="2">Belongs to the NFYB/HAP3 subunit family.</text>
</comment>
<keyword evidence="5" id="KW-0238">DNA-binding</keyword>
<proteinExistence type="inferred from homology"/>
<dbReference type="InterPro" id="IPR009072">
    <property type="entry name" value="Histone-fold"/>
</dbReference>
<dbReference type="InterPro" id="IPR003956">
    <property type="entry name" value="Transcrpt_fac_NFYB/HAP3_CS"/>
</dbReference>
<comment type="caution">
    <text evidence="11">The sequence shown here is derived from an EMBL/GenBank/DDBJ whole genome shotgun (WGS) entry which is preliminary data.</text>
</comment>
<evidence type="ECO:0000256" key="2">
    <source>
        <dbReference type="ARBA" id="ARBA00009053"/>
    </source>
</evidence>
<evidence type="ECO:0000256" key="1">
    <source>
        <dbReference type="ARBA" id="ARBA00004123"/>
    </source>
</evidence>
<keyword evidence="6" id="KW-0010">Activator</keyword>
<dbReference type="InterPro" id="IPR003958">
    <property type="entry name" value="CBFA_NFYB_domain"/>
</dbReference>
<feature type="region of interest" description="Disordered" evidence="9">
    <location>
        <begin position="1"/>
        <end position="27"/>
    </location>
</feature>
<dbReference type="SUPFAM" id="SSF47113">
    <property type="entry name" value="Histone-fold"/>
    <property type="match status" value="1"/>
</dbReference>
<evidence type="ECO:0000256" key="4">
    <source>
        <dbReference type="ARBA" id="ARBA00023015"/>
    </source>
</evidence>
<protein>
    <recommendedName>
        <fullName evidence="10">Transcription factor CBF/NF-Y/archaeal histone domain-containing protein</fullName>
    </recommendedName>
</protein>
<dbReference type="STRING" id="3750.A0A498IRC4"/>
<keyword evidence="12" id="KW-1185">Reference proteome</keyword>
<reference evidence="11 12" key="1">
    <citation type="submission" date="2018-10" db="EMBL/GenBank/DDBJ databases">
        <title>A high-quality apple genome assembly.</title>
        <authorList>
            <person name="Hu J."/>
        </authorList>
    </citation>
    <scope>NUCLEOTIDE SEQUENCE [LARGE SCALE GENOMIC DNA]</scope>
    <source>
        <strain evidence="12">cv. HFTH1</strain>
        <tissue evidence="11">Young leaf</tissue>
    </source>
</reference>
<sequence>MERSGGFHGYQKTTTTPNTTSASGLKLSDINVRPAEISEYSMGMGRQTTTTTNVNNVVNNRNANHSSSNANTTNGTADDNECMVREQDRFMPIANVIRIMRKILPPHAKISDDAKETIQECVSEYISFITGEANERCQREQRKTITAEDVLWAMSKLGFDDYIEPLTLYLHRYREMEGERGSSTTSLMRSESLAKGAGTSSGTSSRAIDHHRYYGTSMAAVAAAFHHQYGHGFFGYMNPSDALVSNNNVNAASAAAASGSSTQLQGGGSAAMLNGEHHQLPHANGANGANGGA</sequence>
<name>A0A498IRC4_MALDO</name>
<dbReference type="Gene3D" id="1.10.20.10">
    <property type="entry name" value="Histone, subunit A"/>
    <property type="match status" value="1"/>
</dbReference>
<comment type="subcellular location">
    <subcellularLocation>
        <location evidence="1">Nucleus</location>
    </subcellularLocation>
</comment>
<dbReference type="EMBL" id="RDQH01000336">
    <property type="protein sequence ID" value="RXH85769.1"/>
    <property type="molecule type" value="Genomic_DNA"/>
</dbReference>
<dbReference type="PANTHER" id="PTHR11064">
    <property type="entry name" value="CCAAT-BINDING TRANSCRIPTION FACTOR-RELATED"/>
    <property type="match status" value="1"/>
</dbReference>
<feature type="region of interest" description="Disordered" evidence="9">
    <location>
        <begin position="260"/>
        <end position="293"/>
    </location>
</feature>
<evidence type="ECO:0000256" key="9">
    <source>
        <dbReference type="SAM" id="MobiDB-lite"/>
    </source>
</evidence>
<dbReference type="GO" id="GO:0016602">
    <property type="term" value="C:CCAAT-binding factor complex"/>
    <property type="evidence" value="ECO:0007669"/>
    <property type="project" value="InterPro"/>
</dbReference>
<dbReference type="PRINTS" id="PR00615">
    <property type="entry name" value="CCAATSUBUNTA"/>
</dbReference>
<dbReference type="Proteomes" id="UP000290289">
    <property type="component" value="Chromosome 10"/>
</dbReference>
<dbReference type="GO" id="GO:0009738">
    <property type="term" value="P:abscisic acid-activated signaling pathway"/>
    <property type="evidence" value="ECO:0007669"/>
    <property type="project" value="UniProtKB-KW"/>
</dbReference>
<evidence type="ECO:0000256" key="7">
    <source>
        <dbReference type="ARBA" id="ARBA00023163"/>
    </source>
</evidence>
<keyword evidence="3" id="KW-0938">Abscisic acid signaling pathway</keyword>
<feature type="domain" description="Transcription factor CBF/NF-Y/archaeal histone" evidence="10">
    <location>
        <begin position="90"/>
        <end position="154"/>
    </location>
</feature>
<dbReference type="GO" id="GO:0001228">
    <property type="term" value="F:DNA-binding transcription activator activity, RNA polymerase II-specific"/>
    <property type="evidence" value="ECO:0007669"/>
    <property type="project" value="InterPro"/>
</dbReference>
<dbReference type="GO" id="GO:0046982">
    <property type="term" value="F:protein heterodimerization activity"/>
    <property type="evidence" value="ECO:0007669"/>
    <property type="project" value="InterPro"/>
</dbReference>
<feature type="region of interest" description="Disordered" evidence="9">
    <location>
        <begin position="180"/>
        <end position="206"/>
    </location>
</feature>
<dbReference type="PROSITE" id="PS00685">
    <property type="entry name" value="NFYB_HAP3"/>
    <property type="match status" value="1"/>
</dbReference>
<evidence type="ECO:0000259" key="10">
    <source>
        <dbReference type="Pfam" id="PF00808"/>
    </source>
</evidence>
<dbReference type="GO" id="GO:0000978">
    <property type="term" value="F:RNA polymerase II cis-regulatory region sequence-specific DNA binding"/>
    <property type="evidence" value="ECO:0007669"/>
    <property type="project" value="TreeGrafter"/>
</dbReference>
<dbReference type="InterPro" id="IPR027113">
    <property type="entry name" value="Transc_fact_NFYB/HAP3"/>
</dbReference>
<dbReference type="CDD" id="cd22907">
    <property type="entry name" value="HFD_NFYB"/>
    <property type="match status" value="1"/>
</dbReference>
<evidence type="ECO:0000256" key="8">
    <source>
        <dbReference type="ARBA" id="ARBA00023242"/>
    </source>
</evidence>
<keyword evidence="7" id="KW-0804">Transcription</keyword>
<gene>
    <name evidence="11" type="ORF">DVH24_014353</name>
</gene>
<dbReference type="Pfam" id="PF00808">
    <property type="entry name" value="CBFD_NFYB_HMF"/>
    <property type="match status" value="1"/>
</dbReference>
<evidence type="ECO:0000313" key="11">
    <source>
        <dbReference type="EMBL" id="RXH85769.1"/>
    </source>
</evidence>
<evidence type="ECO:0000256" key="3">
    <source>
        <dbReference type="ARBA" id="ARBA00022682"/>
    </source>
</evidence>
<evidence type="ECO:0000313" key="12">
    <source>
        <dbReference type="Proteomes" id="UP000290289"/>
    </source>
</evidence>
<evidence type="ECO:0000256" key="5">
    <source>
        <dbReference type="ARBA" id="ARBA00023125"/>
    </source>
</evidence>
<organism evidence="11 12">
    <name type="scientific">Malus domestica</name>
    <name type="common">Apple</name>
    <name type="synonym">Pyrus malus</name>
    <dbReference type="NCBI Taxonomy" id="3750"/>
    <lineage>
        <taxon>Eukaryota</taxon>
        <taxon>Viridiplantae</taxon>
        <taxon>Streptophyta</taxon>
        <taxon>Embryophyta</taxon>
        <taxon>Tracheophyta</taxon>
        <taxon>Spermatophyta</taxon>
        <taxon>Magnoliopsida</taxon>
        <taxon>eudicotyledons</taxon>
        <taxon>Gunneridae</taxon>
        <taxon>Pentapetalae</taxon>
        <taxon>rosids</taxon>
        <taxon>fabids</taxon>
        <taxon>Rosales</taxon>
        <taxon>Rosaceae</taxon>
        <taxon>Amygdaloideae</taxon>
        <taxon>Maleae</taxon>
        <taxon>Malus</taxon>
    </lineage>
</organism>
<dbReference type="AlphaFoldDB" id="A0A498IRC4"/>
<dbReference type="PANTHER" id="PTHR11064:SF196">
    <property type="entry name" value="NUCLEAR TRANSCRIPTION FACTOR Y SUBUNIT B-6"/>
    <property type="match status" value="1"/>
</dbReference>